<dbReference type="AlphaFoldDB" id="A0A1G5WGN5"/>
<feature type="compositionally biased region" description="Basic and acidic residues" evidence="1">
    <location>
        <begin position="70"/>
        <end position="80"/>
    </location>
</feature>
<sequence>MGGKKNQIHVVPNEDGTWANKKPNAKRASSLHQTQAEAIDSARGQAKREGNTEVIIHGRDGKIRNPNTYKRKDDPRKTKG</sequence>
<gene>
    <name evidence="2" type="ORF">SAMN02910315_01401</name>
</gene>
<dbReference type="InterPro" id="IPR018691">
    <property type="entry name" value="DUF2188"/>
</dbReference>
<dbReference type="RefSeq" id="WP_149731949.1">
    <property type="nucleotide sequence ID" value="NZ_FMXB01000010.1"/>
</dbReference>
<evidence type="ECO:0000313" key="3">
    <source>
        <dbReference type="Proteomes" id="UP000323439"/>
    </source>
</evidence>
<feature type="compositionally biased region" description="Basic and acidic residues" evidence="1">
    <location>
        <begin position="46"/>
        <end position="63"/>
    </location>
</feature>
<feature type="region of interest" description="Disordered" evidence="1">
    <location>
        <begin position="35"/>
        <end position="80"/>
    </location>
</feature>
<keyword evidence="3" id="KW-1185">Reference proteome</keyword>
<feature type="region of interest" description="Disordered" evidence="1">
    <location>
        <begin position="1"/>
        <end position="23"/>
    </location>
</feature>
<reference evidence="2 3" key="1">
    <citation type="submission" date="2016-10" db="EMBL/GenBank/DDBJ databases">
        <authorList>
            <person name="Varghese N."/>
            <person name="Submissions S."/>
        </authorList>
    </citation>
    <scope>NUCLEOTIDE SEQUENCE [LARGE SCALE GENOMIC DNA]</scope>
    <source>
        <strain evidence="2 3">DSM 16643</strain>
    </source>
</reference>
<proteinExistence type="predicted"/>
<protein>
    <recommendedName>
        <fullName evidence="4">DUF2188 domain-containing protein</fullName>
    </recommendedName>
</protein>
<dbReference type="Proteomes" id="UP000323439">
    <property type="component" value="Unassembled WGS sequence"/>
</dbReference>
<evidence type="ECO:0000256" key="1">
    <source>
        <dbReference type="SAM" id="MobiDB-lite"/>
    </source>
</evidence>
<evidence type="ECO:0000313" key="2">
    <source>
        <dbReference type="EMBL" id="SDA57288.1"/>
    </source>
</evidence>
<organism evidence="2 3">
    <name type="scientific">Methanobrevibacter millerae</name>
    <dbReference type="NCBI Taxonomy" id="230361"/>
    <lineage>
        <taxon>Archaea</taxon>
        <taxon>Methanobacteriati</taxon>
        <taxon>Methanobacteriota</taxon>
        <taxon>Methanomada group</taxon>
        <taxon>Methanobacteria</taxon>
        <taxon>Methanobacteriales</taxon>
        <taxon>Methanobacteriaceae</taxon>
        <taxon>Methanobrevibacter</taxon>
    </lineage>
</organism>
<dbReference type="OrthoDB" id="378849at2157"/>
<accession>A0A1G5WGN5</accession>
<dbReference type="Pfam" id="PF09954">
    <property type="entry name" value="DUF2188"/>
    <property type="match status" value="1"/>
</dbReference>
<name>A0A1G5WGN5_9EURY</name>
<dbReference type="EMBL" id="FMXB01000010">
    <property type="protein sequence ID" value="SDA57288.1"/>
    <property type="molecule type" value="Genomic_DNA"/>
</dbReference>
<evidence type="ECO:0008006" key="4">
    <source>
        <dbReference type="Google" id="ProtNLM"/>
    </source>
</evidence>